<dbReference type="Proteomes" id="UP001320420">
    <property type="component" value="Unassembled WGS sequence"/>
</dbReference>
<evidence type="ECO:0000313" key="3">
    <source>
        <dbReference type="Proteomes" id="UP001320420"/>
    </source>
</evidence>
<comment type="caution">
    <text evidence="2">The sequence shown here is derived from an EMBL/GenBank/DDBJ whole genome shotgun (WGS) entry which is preliminary data.</text>
</comment>
<evidence type="ECO:0000256" key="1">
    <source>
        <dbReference type="SAM" id="MobiDB-lite"/>
    </source>
</evidence>
<dbReference type="AlphaFoldDB" id="A0AAN9V242"/>
<protein>
    <submittedName>
        <fullName evidence="2">Uncharacterized protein</fullName>
    </submittedName>
</protein>
<proteinExistence type="predicted"/>
<dbReference type="EMBL" id="JAKJXP020000001">
    <property type="protein sequence ID" value="KAK7757662.1"/>
    <property type="molecule type" value="Genomic_DNA"/>
</dbReference>
<reference evidence="2 3" key="1">
    <citation type="submission" date="2024-02" db="EMBL/GenBank/DDBJ databases">
        <title>De novo assembly and annotation of 12 fungi associated with fruit tree decline syndrome in Ontario, Canada.</title>
        <authorList>
            <person name="Sulman M."/>
            <person name="Ellouze W."/>
            <person name="Ilyukhin E."/>
        </authorList>
    </citation>
    <scope>NUCLEOTIDE SEQUENCE [LARGE SCALE GENOMIC DNA]</scope>
    <source>
        <strain evidence="2 3">M11/M66-122</strain>
    </source>
</reference>
<name>A0AAN9V242_9PEZI</name>
<organism evidence="2 3">
    <name type="scientific">Diatrype stigma</name>
    <dbReference type="NCBI Taxonomy" id="117547"/>
    <lineage>
        <taxon>Eukaryota</taxon>
        <taxon>Fungi</taxon>
        <taxon>Dikarya</taxon>
        <taxon>Ascomycota</taxon>
        <taxon>Pezizomycotina</taxon>
        <taxon>Sordariomycetes</taxon>
        <taxon>Xylariomycetidae</taxon>
        <taxon>Xylariales</taxon>
        <taxon>Diatrypaceae</taxon>
        <taxon>Diatrype</taxon>
    </lineage>
</organism>
<dbReference type="PANTHER" id="PTHR40788">
    <property type="entry name" value="CLR5 DOMAIN-CONTAINING PROTEIN-RELATED"/>
    <property type="match status" value="1"/>
</dbReference>
<feature type="region of interest" description="Disordered" evidence="1">
    <location>
        <begin position="642"/>
        <end position="664"/>
    </location>
</feature>
<dbReference type="PANTHER" id="PTHR40788:SF2">
    <property type="entry name" value="CLR5 DOMAIN-CONTAINING PROTEIN"/>
    <property type="match status" value="1"/>
</dbReference>
<keyword evidence="3" id="KW-1185">Reference proteome</keyword>
<accession>A0AAN9V242</accession>
<evidence type="ECO:0000313" key="2">
    <source>
        <dbReference type="EMBL" id="KAK7757662.1"/>
    </source>
</evidence>
<gene>
    <name evidence="2" type="ORF">SLS62_000039</name>
</gene>
<sequence>MRVKDLLSTSRPLVQQIFEQQHLLHEIIIRHEATLRNRWIKKSKNKRRAILKEAWGEPAMPLYHRPDIVAFKEKSSWRDPKPQPYITPHLNLDDMAKTEPLPLLLKSRGRNDPDHFTFADLAACHLGIRTLSIEMTGTNGFCMMFIGKTTETYGKLYPLKECEELFSVKDIATCTLDPGSGLIVLKAQSRIYKFLVRCCELILHDIGEELYTSPIQLDQTEVSSEIGGKSISELLSIVSLEAPYRHPANVNFKSFHAIIGVHLEEAKDHLFSLRENPKYFAECLMVEYTTEVEPDEKKKHLISGSDVRWAKTIHSVLEKAVRHIELLSTIEETLSHLDKLKAKYDEAFLPQDDLPGEYTMAVYYLHLALSRLTEFEFHKFLNWFITSPSMRHYFTKASACLNDDKVPSFVINKEFTLNEDEIKICRIAIAFDWERRTMFDRNSLGLKTVLYDLEVISKSNRTVKGLLAPVVETHISNLTVYVELMDQLQLLHPRSEPIVDYLDQHISILIESSVTDVAECFKEISKVPIPKALLDMTKAENDRFLYPDYTGPSRRIVLARRAAEANLDGFWDQFIPLIRQKVRLPPRIIAVFSREVHRTPEWVEPATDVQGKPVCTDECLAKAIGGFGLQERPSRFAATTAAKRKTKAKTRGIPNPPQETTAEEHNNVEAEVQAKIKVNKRTASVLENLFFVEDTPRKTGEIDWSDFRYAMATIGFAIEKGDGSCWKFTPKIVHGAQKPLVFHAPHGASTKMSRHFARGIGRRLNSHYGWSAETFEIGG</sequence>